<evidence type="ECO:0000313" key="6">
    <source>
        <dbReference type="Proteomes" id="UP000782901"/>
    </source>
</evidence>
<dbReference type="AlphaFoldDB" id="A0A943DWG3"/>
<dbReference type="PANTHER" id="PTHR30408">
    <property type="entry name" value="TYPE-1 RESTRICTION ENZYME ECOKI SPECIFICITY PROTEIN"/>
    <property type="match status" value="1"/>
</dbReference>
<keyword evidence="5" id="KW-0255">Endonuclease</keyword>
<evidence type="ECO:0000256" key="1">
    <source>
        <dbReference type="ARBA" id="ARBA00010923"/>
    </source>
</evidence>
<gene>
    <name evidence="5" type="ORF">KHY35_09310</name>
</gene>
<proteinExistence type="inferred from homology"/>
<evidence type="ECO:0000256" key="2">
    <source>
        <dbReference type="ARBA" id="ARBA00022747"/>
    </source>
</evidence>
<dbReference type="InterPro" id="IPR000055">
    <property type="entry name" value="Restrct_endonuc_typeI_TRD"/>
</dbReference>
<keyword evidence="2" id="KW-0680">Restriction system</keyword>
<feature type="domain" description="Type I restriction modification DNA specificity" evidence="4">
    <location>
        <begin position="19"/>
        <end position="186"/>
    </location>
</feature>
<dbReference type="GO" id="GO:0004519">
    <property type="term" value="F:endonuclease activity"/>
    <property type="evidence" value="ECO:0007669"/>
    <property type="project" value="UniProtKB-KW"/>
</dbReference>
<comment type="similarity">
    <text evidence="1">Belongs to the type-I restriction system S methylase family.</text>
</comment>
<sequence>MKHKNIPKGYKDSPLGIIPKEWDIKKIKHFGKVITGNTPSTADINNYGDEYMFVSPADLSASKYITNTERKLSLKGFSASRIMPKGTVLFTCIGSTIGKSGIATKELTSNQQINAIICNSSSNNEFLYYELCFRASKIKLIAGEQAVPIINKSDFENIKIVFPPIKEQKRIAELLSVWDEAIDKQTKLIDVLICRNHALMQQLLTGKKRLEAFNYKWKKVTISNFTKEINIRNKSNSKLKVLSCTKYDGLVPSLEYFGRQVFSNNLNQYKVVPKYCFAYATNHIEEGSIGYQDLYNKALISPMYTVFKTDNCKINDIFLYKLLKSPQLIYIYSSMMEGSINRRGGLRWNSFSSIKLNTPSIQEQEAIAKVIIIAENTINSAKQKLKLLYLQKKGLMQQLLTGKIRMKI</sequence>
<dbReference type="EMBL" id="JAGZEE010000011">
    <property type="protein sequence ID" value="MBS5410898.1"/>
    <property type="molecule type" value="Genomic_DNA"/>
</dbReference>
<evidence type="ECO:0000313" key="5">
    <source>
        <dbReference type="EMBL" id="MBS5410898.1"/>
    </source>
</evidence>
<dbReference type="Pfam" id="PF01420">
    <property type="entry name" value="Methylase_S"/>
    <property type="match status" value="1"/>
</dbReference>
<dbReference type="Gene3D" id="1.10.287.1120">
    <property type="entry name" value="Bipartite methylase S protein"/>
    <property type="match status" value="1"/>
</dbReference>
<organism evidence="5 6">
    <name type="scientific">Bacteroides thetaiotaomicron</name>
    <dbReference type="NCBI Taxonomy" id="818"/>
    <lineage>
        <taxon>Bacteria</taxon>
        <taxon>Pseudomonadati</taxon>
        <taxon>Bacteroidota</taxon>
        <taxon>Bacteroidia</taxon>
        <taxon>Bacteroidales</taxon>
        <taxon>Bacteroidaceae</taxon>
        <taxon>Bacteroides</taxon>
    </lineage>
</organism>
<evidence type="ECO:0000256" key="3">
    <source>
        <dbReference type="ARBA" id="ARBA00023125"/>
    </source>
</evidence>
<comment type="caution">
    <text evidence="5">The sequence shown here is derived from an EMBL/GenBank/DDBJ whole genome shotgun (WGS) entry which is preliminary data.</text>
</comment>
<protein>
    <submittedName>
        <fullName evidence="5">Restriction endonuclease subunit S</fullName>
    </submittedName>
</protein>
<dbReference type="InterPro" id="IPR044946">
    <property type="entry name" value="Restrct_endonuc_typeI_TRD_sf"/>
</dbReference>
<dbReference type="SUPFAM" id="SSF116734">
    <property type="entry name" value="DNA methylase specificity domain"/>
    <property type="match status" value="2"/>
</dbReference>
<dbReference type="Gene3D" id="3.90.220.20">
    <property type="entry name" value="DNA methylase specificity domains"/>
    <property type="match status" value="2"/>
</dbReference>
<dbReference type="CDD" id="cd17286">
    <property type="entry name" value="RMtype1_S_Lla161ORF747P_TRD1-CR1_like"/>
    <property type="match status" value="1"/>
</dbReference>
<keyword evidence="5" id="KW-0378">Hydrolase</keyword>
<dbReference type="Proteomes" id="UP000782901">
    <property type="component" value="Unassembled WGS sequence"/>
</dbReference>
<dbReference type="PANTHER" id="PTHR30408:SF12">
    <property type="entry name" value="TYPE I RESTRICTION ENZYME MJAVIII SPECIFICITY SUBUNIT"/>
    <property type="match status" value="1"/>
</dbReference>
<keyword evidence="5" id="KW-0540">Nuclease</keyword>
<evidence type="ECO:0000259" key="4">
    <source>
        <dbReference type="Pfam" id="PF01420"/>
    </source>
</evidence>
<reference evidence="5" key="1">
    <citation type="submission" date="2021-02" db="EMBL/GenBank/DDBJ databases">
        <title>Infant gut strain persistence is associated with maternal origin, phylogeny, and functional potential including surface adhesion and iron acquisition.</title>
        <authorList>
            <person name="Lou Y.C."/>
        </authorList>
    </citation>
    <scope>NUCLEOTIDE SEQUENCE</scope>
    <source>
        <strain evidence="5">L3_082_243G1_dasL3_082_243G1_maxbin2.maxbin.015s ta_sub</strain>
    </source>
</reference>
<name>A0A943DWG3_BACT4</name>
<keyword evidence="3" id="KW-0238">DNA-binding</keyword>
<dbReference type="GO" id="GO:0009307">
    <property type="term" value="P:DNA restriction-modification system"/>
    <property type="evidence" value="ECO:0007669"/>
    <property type="project" value="UniProtKB-KW"/>
</dbReference>
<accession>A0A943DWG3</accession>
<dbReference type="InterPro" id="IPR052021">
    <property type="entry name" value="Type-I_RS_S_subunit"/>
</dbReference>
<dbReference type="GO" id="GO:0003677">
    <property type="term" value="F:DNA binding"/>
    <property type="evidence" value="ECO:0007669"/>
    <property type="project" value="UniProtKB-KW"/>
</dbReference>